<dbReference type="EMBL" id="CABPRZ010000008">
    <property type="protein sequence ID" value="VVE08415.1"/>
    <property type="molecule type" value="Genomic_DNA"/>
</dbReference>
<feature type="signal peptide" evidence="2">
    <location>
        <begin position="1"/>
        <end position="15"/>
    </location>
</feature>
<feature type="compositionally biased region" description="Basic and acidic residues" evidence="1">
    <location>
        <begin position="2901"/>
        <end position="2921"/>
    </location>
</feature>
<dbReference type="NCBIfam" id="TIGR01901">
    <property type="entry name" value="adhes_NPXG"/>
    <property type="match status" value="1"/>
</dbReference>
<accession>A0A5E4VBK2</accession>
<protein>
    <submittedName>
        <fullName evidence="4">Hemagglutinin-related protein</fullName>
    </submittedName>
</protein>
<dbReference type="Pfam" id="PF05860">
    <property type="entry name" value="TPS"/>
    <property type="match status" value="1"/>
</dbReference>
<name>A0A5E4VBK2_9BURK</name>
<feature type="region of interest" description="Disordered" evidence="1">
    <location>
        <begin position="1979"/>
        <end position="2002"/>
    </location>
</feature>
<dbReference type="InterPro" id="IPR008638">
    <property type="entry name" value="FhaB/CdiA-like_TPS"/>
</dbReference>
<dbReference type="InterPro" id="IPR011050">
    <property type="entry name" value="Pectin_lyase_fold/virulence"/>
</dbReference>
<dbReference type="SMART" id="SM00912">
    <property type="entry name" value="Haemagg_act"/>
    <property type="match status" value="1"/>
</dbReference>
<evidence type="ECO:0000259" key="3">
    <source>
        <dbReference type="SMART" id="SM00912"/>
    </source>
</evidence>
<feature type="region of interest" description="Disordered" evidence="1">
    <location>
        <begin position="2062"/>
        <end position="2081"/>
    </location>
</feature>
<feature type="domain" description="Filamentous haemagglutinin FhaB/tRNA nuclease CdiA-like TPS" evidence="3">
    <location>
        <begin position="34"/>
        <end position="154"/>
    </location>
</feature>
<gene>
    <name evidence="4" type="ORF">PTE30175_02435</name>
</gene>
<feature type="region of interest" description="Disordered" evidence="1">
    <location>
        <begin position="1635"/>
        <end position="1655"/>
    </location>
</feature>
<feature type="region of interest" description="Disordered" evidence="1">
    <location>
        <begin position="1945"/>
        <end position="1964"/>
    </location>
</feature>
<feature type="region of interest" description="Disordered" evidence="1">
    <location>
        <begin position="2852"/>
        <end position="2988"/>
    </location>
</feature>
<evidence type="ECO:0000256" key="2">
    <source>
        <dbReference type="SAM" id="SignalP"/>
    </source>
</evidence>
<feature type="compositionally biased region" description="Basic and acidic residues" evidence="1">
    <location>
        <begin position="2930"/>
        <end position="2973"/>
    </location>
</feature>
<feature type="region of interest" description="Disordered" evidence="1">
    <location>
        <begin position="2513"/>
        <end position="2551"/>
    </location>
</feature>
<evidence type="ECO:0000256" key="1">
    <source>
        <dbReference type="SAM" id="MobiDB-lite"/>
    </source>
</evidence>
<dbReference type="NCBIfam" id="TIGR01731">
    <property type="entry name" value="fil_hemag_20aa"/>
    <property type="match status" value="14"/>
</dbReference>
<proteinExistence type="predicted"/>
<evidence type="ECO:0000313" key="4">
    <source>
        <dbReference type="EMBL" id="VVE08415.1"/>
    </source>
</evidence>
<feature type="compositionally biased region" description="Low complexity" evidence="1">
    <location>
        <begin position="1945"/>
        <end position="1963"/>
    </location>
</feature>
<dbReference type="InterPro" id="IPR012334">
    <property type="entry name" value="Pectin_lyas_fold"/>
</dbReference>
<dbReference type="InterPro" id="IPR010069">
    <property type="entry name" value="CdiA_FHA1_rpt"/>
</dbReference>
<feature type="compositionally biased region" description="Basic and acidic residues" evidence="1">
    <location>
        <begin position="1979"/>
        <end position="1992"/>
    </location>
</feature>
<evidence type="ECO:0000313" key="5">
    <source>
        <dbReference type="Proteomes" id="UP000414233"/>
    </source>
</evidence>
<dbReference type="SUPFAM" id="SSF51126">
    <property type="entry name" value="Pectin lyase-like"/>
    <property type="match status" value="1"/>
</dbReference>
<feature type="region of interest" description="Disordered" evidence="1">
    <location>
        <begin position="2228"/>
        <end position="2283"/>
    </location>
</feature>
<sequence length="2988" mass="305789">MCVVALLIVPHIAMAQIVPDAGAGGSAPGVHAAPNGVPLVDITAPTPGGVSHNAYERFDVGTPGAILNNAATGVPTQLGGWVPGNPNLGGGSAAVIVNEVTSALPSTLNGYLEVAGPRAEVVVANPNGLTCNGCGFINTSRGVLTTGAPVFGGTGSLEAFRVKGGMVRVEGAGFNARNLDGVALLARAIQLNALIHAGKLDLVTGLNEVDAQTFLVRSSLAGADSKPVFGLDISHLGGMYAGKIQLIGTELGVGVNVGGQVAAQEFHLSASGLLTVTGQVHAEDTLSINAAGGIGNRGTISSKRDLVIASGGDVDNAGTLYAAGDVTARIGGVLTHSGAWVAGRHVSLSAQRIASRGWFAAGVDVNGRPGNDGNLRLAADGALVATGRHWAAGDVALQGASLDVSGSRTDAGRNLHYAAMHGPLSMAGARTRAGQRVRLDASGRIEGRINGSVDGRMTGYIDHDGAETEAAHLEVAGASLSNRGGRLAQHGGDARVDITGALDNTGGKLESNAATFTLAAGSLDNTRGTITHAGTGRFDLTSSVVTNTGGLLAGNGAVEIATHDFVNTQGRVTAGSMLRVASQGTFANDDGELTAGAGVHLTAGHGIDNRGGKVSARTGVAITAGGLLDNRAGSIESTGAQGAMALAAQSVDNTDGRIVNTGTGLTRIVADSVKNAVTNAATNATSMSQSTASTTDAATDGATDTAKDATGFIGGNGAVHIVANTLENDTSARIKSGGDLVLGIARRLANSGTLFAGHDLRLGLLKLHLAQGAEADSRYAPFAGTSQLLVHNRGQIQGMRDAWIHAATLTHAGKLAFNGSLALQAAALAGEGALRAGGDLHLAVTGDYTHAAGRDYRADGDLSFTAGGVFTNAGSLSAVKRLSLNAASIHNTIGGQLRGGTTALAATDEIRNDGRIEGQEVSLSARRVHNAATVLGDRITVAATDIVNQGSRAVMAATSALDLWADGDVLNDDGAVLYSLGALRIGAGAERDAQGYLARQTASLTNRSATIEAGGDLDIATRKLLNERSFIHIQKAVPEGEKTFNRRVWVAGYHVDLRPGDAQDLDTNLPTTHRSHSLAVNGEPAFILQEIEIQGESGEPPKRVKVRKPNPKNQSFTQWRWHEAKAALSEEKLQAVAAPVRVVIPKSGVRALDANGKTFRLAHPIEEVYQTGAAWLAGGDTEFQKRTITHNAVQHFERLTDDGQGNYVIEFYPDFDPATHLRPGVVDEAGGHLTGEADEGVRILRYRPGMRDGRDYNEVRREFRESATVDRLIGAAPAASLVSQGAMRVNVDDGEALNDASTIAAGGNLNVRGNGGAITARGIELERRVNQTQTSWVYWHEKRGNSAREVRPYDFSVAQRREVVDALPAIVSSNQRVAIAGRDVDIASVNPDGETVAGTRVIGGGTDGAGTGASGEVDAVNATAVALPDLKLPAIGLFAIDAAPAHPYLVVTDPRFTDYGNFVSSDYLLALLGLDPARVDKRVGDGFYEARLLREQVLKATGRTFLAEHTQADEEFKALMASGATYAREFELRVGVALTAAQMKALTSDIVWLVRQTVTLADGSTQEVLVPKLYLARGARAGSRVRLEATGAVVAGSDVLIEARDTLTNSGRIVSDADVHVAARDVVNTGAIASVGAPASQDEQGDRGGQGVRGNVGVRAERDVVNLGGEIAGRGVDIRAGRDVVVGSKTRRIEQASGRAGQTNTVSNTLVDAQGAIHADEALRVVAQRDAKLEGAQVSAGGDAQIAAGRDVAIGATALEREFGSRGDGAGGVVDATGWTERREHLGTSIDAQGSVTVVAGRDAAVLGSTIASGGDTTVAAAGDVTVGAVKDTHRFEGKSFGGTLKHTTDAYHETVRGSEVQAGGDIRFGAGQGQAVAQVLDTLGVTAYVDADSSGGEAAPRRGDVKVQGSYVNAGRQAGAADARRSDGATAAPTATAVRNHATGHAAGNDAGNPAGNPARPGTVRMIAAGDVRIEGVEERHDTSQWSHDTRSGVLSRSTKETQRDAHDVLAQGSTVSGNAVEVGAARDVRVTGSNVVGEGDVTVKAGRDLEIAGAENRHAASEYRHETTSGVFGNGGGSVTIGRRAEKEITRRSESSHTGSVLGSVTGEVTLVAGEQYRQAGSQVVARAGDVDIAGKRVAIVESTDTAHSEHEFDVRQSGVTVAVSSPVLAAAQTAGQMAKAAGKTSDGRLQALAGATAGLAGKNAYDAVTKDPSALGGINVSVTVGGSRQTSRETQTSTSARGSSVAAGGDIRVRATAGGDRDGDHDGVPSGDQSTLTVRGSDLEAGGDVTLAADGAIELVAAENTSSTRRRSRGASGGIGVGVSIGTKTSVGVTANASVSRGKAEGDAQTWTTTHVTAGKHLTMESGGDTTLRGAQVRGESVAAKVGGDLKLESLQDRDNYHSRDQSLAGSITAGLGTVSGAINASHQQIRSDYASVQQQSGILAGDGGFDVEVKGNTDLVGAVIASTDQAAEAGANRLKTGTLTQRDLENRAEYDAFGVSIGGGFSSGGSDARVGTDQAGQATTGASVVPGHEAPASAGTSGGASGGMSVTPPMIVAAGGSATSTTRSGISAGVIEITDGEKQQAITGKTARETIAETNREVSSERDGSNALGKIFNEQEIKAGFEIVEALQREVGVFVNNRAKEADDLEKARDAETDPARRAQLDARLVEAQKWGPGGDYRRIASAITAAAGGNVTGSAAEMAQAATVNYLQGLGAQQVKALGENLDPASKAALHAIVGCAGGAASSGNCGAGAMGGAAGSLLGSLLAKDDNPGQKLSQQEREARVNLITSIVAGVAAGAGGDVGTTSTGAKTEAENNAVGIMLPPTPPQSGGVLPPFKIPGFEKFEPKKGDNVTADPITELDPTLQADGIRQPESGTGIVDRIRDAVANMVSGDDSDRSQEDGNKRNPKIKDVPDRGSPGSWIDGERRSRKYGPDGKPEIDIDKPHQGYDRPHVHEWPDGRREHPGRDVSPVIFPQTPGAKE</sequence>
<dbReference type="InterPro" id="IPR025157">
    <property type="entry name" value="Hemagglutinin_rpt"/>
</dbReference>
<dbReference type="Pfam" id="PF13332">
    <property type="entry name" value="Fil_haemagg_2"/>
    <property type="match status" value="3"/>
</dbReference>
<feature type="compositionally biased region" description="Low complexity" evidence="1">
    <location>
        <begin position="2230"/>
        <end position="2242"/>
    </location>
</feature>
<organism evidence="4 5">
    <name type="scientific">Pandoraea terrae</name>
    <dbReference type="NCBI Taxonomy" id="1537710"/>
    <lineage>
        <taxon>Bacteria</taxon>
        <taxon>Pseudomonadati</taxon>
        <taxon>Pseudomonadota</taxon>
        <taxon>Betaproteobacteria</taxon>
        <taxon>Burkholderiales</taxon>
        <taxon>Burkholderiaceae</taxon>
        <taxon>Pandoraea</taxon>
    </lineage>
</organism>
<dbReference type="GO" id="GO:0003824">
    <property type="term" value="F:catalytic activity"/>
    <property type="evidence" value="ECO:0007669"/>
    <property type="project" value="UniProtKB-ARBA"/>
</dbReference>
<keyword evidence="2" id="KW-0732">Signal</keyword>
<dbReference type="Gene3D" id="2.160.20.10">
    <property type="entry name" value="Single-stranded right-handed beta-helix, Pectin lyase-like"/>
    <property type="match status" value="1"/>
</dbReference>
<keyword evidence="5" id="KW-1185">Reference proteome</keyword>
<feature type="chain" id="PRO_5022660164" evidence="2">
    <location>
        <begin position="16"/>
        <end position="2988"/>
    </location>
</feature>
<dbReference type="Proteomes" id="UP000414233">
    <property type="component" value="Unassembled WGS sequence"/>
</dbReference>
<reference evidence="4 5" key="1">
    <citation type="submission" date="2019-08" db="EMBL/GenBank/DDBJ databases">
        <authorList>
            <person name="Peeters C."/>
        </authorList>
    </citation>
    <scope>NUCLEOTIDE SEQUENCE [LARGE SCALE GENOMIC DNA]</scope>
    <source>
        <strain evidence="4 5">LMG 30175</strain>
    </source>
</reference>